<reference evidence="1 2" key="1">
    <citation type="journal article" date="2017" name="Curr. Biol.">
        <title>The Evolution of Venom by Co-option of Single-Copy Genes.</title>
        <authorList>
            <person name="Martinson E.O."/>
            <person name="Mrinalini"/>
            <person name="Kelkar Y.D."/>
            <person name="Chang C.H."/>
            <person name="Werren J.H."/>
        </authorList>
    </citation>
    <scope>NUCLEOTIDE SEQUENCE [LARGE SCALE GENOMIC DNA]</scope>
    <source>
        <strain evidence="1 2">Alberta</strain>
        <tissue evidence="1">Whole body</tissue>
    </source>
</reference>
<name>A0A232EQT7_9HYME</name>
<keyword evidence="2" id="KW-1185">Reference proteome</keyword>
<gene>
    <name evidence="1" type="ORF">TSAR_009206</name>
</gene>
<sequence>MTLGAQDHLAENLRVRQREHDKEFATERLIQLEDKEEAIDVNEEPTRPL</sequence>
<evidence type="ECO:0000313" key="2">
    <source>
        <dbReference type="Proteomes" id="UP000215335"/>
    </source>
</evidence>
<protein>
    <submittedName>
        <fullName evidence="1">Uncharacterized protein</fullName>
    </submittedName>
</protein>
<accession>A0A232EQT7</accession>
<comment type="caution">
    <text evidence="1">The sequence shown here is derived from an EMBL/GenBank/DDBJ whole genome shotgun (WGS) entry which is preliminary data.</text>
</comment>
<dbReference type="AlphaFoldDB" id="A0A232EQT7"/>
<dbReference type="EMBL" id="NNAY01002711">
    <property type="protein sequence ID" value="OXU20725.1"/>
    <property type="molecule type" value="Genomic_DNA"/>
</dbReference>
<evidence type="ECO:0000313" key="1">
    <source>
        <dbReference type="EMBL" id="OXU20725.1"/>
    </source>
</evidence>
<dbReference type="Proteomes" id="UP000215335">
    <property type="component" value="Unassembled WGS sequence"/>
</dbReference>
<proteinExistence type="predicted"/>
<organism evidence="1 2">
    <name type="scientific">Trichomalopsis sarcophagae</name>
    <dbReference type="NCBI Taxonomy" id="543379"/>
    <lineage>
        <taxon>Eukaryota</taxon>
        <taxon>Metazoa</taxon>
        <taxon>Ecdysozoa</taxon>
        <taxon>Arthropoda</taxon>
        <taxon>Hexapoda</taxon>
        <taxon>Insecta</taxon>
        <taxon>Pterygota</taxon>
        <taxon>Neoptera</taxon>
        <taxon>Endopterygota</taxon>
        <taxon>Hymenoptera</taxon>
        <taxon>Apocrita</taxon>
        <taxon>Proctotrupomorpha</taxon>
        <taxon>Chalcidoidea</taxon>
        <taxon>Pteromalidae</taxon>
        <taxon>Pteromalinae</taxon>
        <taxon>Trichomalopsis</taxon>
    </lineage>
</organism>